<evidence type="ECO:0000256" key="2">
    <source>
        <dbReference type="ARBA" id="ARBA00022679"/>
    </source>
</evidence>
<keyword evidence="9" id="KW-1185">Reference proteome</keyword>
<comment type="caution">
    <text evidence="8">The sequence shown here is derived from an EMBL/GenBank/DDBJ whole genome shotgun (WGS) entry which is preliminary data.</text>
</comment>
<dbReference type="RefSeq" id="WP_207780192.1">
    <property type="nucleotide sequence ID" value="NZ_CP177354.1"/>
</dbReference>
<organism evidence="8 9">
    <name type="scientific">Pokkaliibacter plantistimulans</name>
    <dbReference type="NCBI Taxonomy" id="1635171"/>
    <lineage>
        <taxon>Bacteria</taxon>
        <taxon>Pseudomonadati</taxon>
        <taxon>Pseudomonadota</taxon>
        <taxon>Gammaproteobacteria</taxon>
        <taxon>Oceanospirillales</taxon>
        <taxon>Balneatrichaceae</taxon>
        <taxon>Pokkaliibacter</taxon>
    </lineage>
</organism>
<protein>
    <recommendedName>
        <fullName evidence="5">Protein-arginine rhamnosyltransferase</fullName>
    </recommendedName>
    <alternativeName>
        <fullName evidence="6">EF-P arginine rhamnosyltransferase</fullName>
    </alternativeName>
</protein>
<accession>A0ABX5M390</accession>
<evidence type="ECO:0000256" key="4">
    <source>
        <dbReference type="ARBA" id="ARBA00024346"/>
    </source>
</evidence>
<evidence type="ECO:0000256" key="1">
    <source>
        <dbReference type="ARBA" id="ARBA00022676"/>
    </source>
</evidence>
<evidence type="ECO:0000256" key="6">
    <source>
        <dbReference type="ARBA" id="ARBA00030025"/>
    </source>
</evidence>
<evidence type="ECO:0000313" key="8">
    <source>
        <dbReference type="EMBL" id="PXF32198.1"/>
    </source>
</evidence>
<keyword evidence="2" id="KW-0808">Transferase</keyword>
<evidence type="ECO:0000256" key="7">
    <source>
        <dbReference type="ARBA" id="ARBA00048472"/>
    </source>
</evidence>
<comment type="catalytic activity">
    <reaction evidence="7">
        <text>dTDP-beta-L-rhamnose + L-arginyl-[protein] = N(omega)-(alpha-L-rhamnosyl)-L-arginyl-[protein] + dTDP + H(+)</text>
        <dbReference type="Rhea" id="RHEA:66692"/>
        <dbReference type="Rhea" id="RHEA-COMP:10532"/>
        <dbReference type="Rhea" id="RHEA-COMP:17096"/>
        <dbReference type="ChEBI" id="CHEBI:15378"/>
        <dbReference type="ChEBI" id="CHEBI:29965"/>
        <dbReference type="ChEBI" id="CHEBI:57510"/>
        <dbReference type="ChEBI" id="CHEBI:58369"/>
        <dbReference type="ChEBI" id="CHEBI:167445"/>
    </reaction>
    <physiologicalReaction direction="left-to-right" evidence="7">
        <dbReference type="Rhea" id="RHEA:66693"/>
    </physiologicalReaction>
</comment>
<comment type="function">
    <text evidence="3">Protein-arginine rhamnosyltransferase that catalyzes the transfer of a single rhamnose to elongation factor P (EF-P) on 'Lys-32', a modification required for EF-P-dependent rescue of polyproline stalled ribosomes.</text>
</comment>
<evidence type="ECO:0000256" key="5">
    <source>
        <dbReference type="ARBA" id="ARBA00024416"/>
    </source>
</evidence>
<dbReference type="InterPro" id="IPR016633">
    <property type="entry name" value="EarP"/>
</dbReference>
<keyword evidence="1" id="KW-0328">Glycosyltransferase</keyword>
<dbReference type="PIRSF" id="PIRSF015557">
    <property type="entry name" value="UCP015557"/>
    <property type="match status" value="1"/>
</dbReference>
<dbReference type="NCBIfam" id="TIGR03837">
    <property type="entry name" value="efp_Arg_rhamno"/>
    <property type="match status" value="1"/>
</dbReference>
<comment type="similarity">
    <text evidence="4">Belongs to the glycosyltransferase 104 family.</text>
</comment>
<dbReference type="EMBL" id="LAPT01000022">
    <property type="protein sequence ID" value="PXF32198.1"/>
    <property type="molecule type" value="Genomic_DNA"/>
</dbReference>
<gene>
    <name evidence="8" type="ORF">WH50_05560</name>
</gene>
<dbReference type="Pfam" id="PF10093">
    <property type="entry name" value="EarP"/>
    <property type="match status" value="1"/>
</dbReference>
<sequence>MSIRRCDIFCTVIDNFGDIGVCWRLARQLQQQYQMQVRLFVDELQALQMLCPQATLLPYQQLEQIDVYRWQPAAEQQQTTDATPCSADFSPEAIADLVIEAFACELPADYIDAMATVAARGKQPRWLNLEYLATEDWADDCHGLTSMHPANGLRKQFYFPGFSPRTGGLLCEANLLDERDAWQADPQQRATLLQRLGVAWDTSTNQRDPLLISLFAYQNPAVAALLQTLSMSTNPVLCLVPEGKILPQVATALGCAPLRRGDCLQQGNLTVQVLPFLEQRDYDRLLWSCDLNLVRGEDSFVRAQWAGRPLIWQIYPQADDAHLDKLEAFLQRYSQTLPPALATQVLTCWRAWNQPDSAHPDWAALLAALADWQHDARRWAETLLKQGDLAANMLQFLQNHSD</sequence>
<reference evidence="8 9" key="1">
    <citation type="submission" date="2015-03" db="EMBL/GenBank/DDBJ databases">
        <authorList>
            <person name="Krishnan R."/>
            <person name="Midha S."/>
            <person name="Patil P.B."/>
            <person name="Rameshkumar N."/>
        </authorList>
    </citation>
    <scope>NUCLEOTIDE SEQUENCE [LARGE SCALE GENOMIC DNA]</scope>
    <source>
        <strain evidence="8 9">L1E11</strain>
    </source>
</reference>
<dbReference type="Proteomes" id="UP000248090">
    <property type="component" value="Unassembled WGS sequence"/>
</dbReference>
<evidence type="ECO:0000256" key="3">
    <source>
        <dbReference type="ARBA" id="ARBA00024303"/>
    </source>
</evidence>
<proteinExistence type="inferred from homology"/>
<evidence type="ECO:0000313" key="9">
    <source>
        <dbReference type="Proteomes" id="UP000248090"/>
    </source>
</evidence>
<name>A0ABX5M390_9GAMM</name>